<organism evidence="3 4">
    <name type="scientific">Tolumonas osonensis</name>
    <dbReference type="NCBI Taxonomy" id="675874"/>
    <lineage>
        <taxon>Bacteria</taxon>
        <taxon>Pseudomonadati</taxon>
        <taxon>Pseudomonadota</taxon>
        <taxon>Gammaproteobacteria</taxon>
        <taxon>Aeromonadales</taxon>
        <taxon>Aeromonadaceae</taxon>
        <taxon>Tolumonas</taxon>
    </lineage>
</organism>
<dbReference type="PROSITE" id="PS51257">
    <property type="entry name" value="PROKAR_LIPOPROTEIN"/>
    <property type="match status" value="1"/>
</dbReference>
<evidence type="ECO:0000256" key="1">
    <source>
        <dbReference type="ARBA" id="ARBA00007613"/>
    </source>
</evidence>
<dbReference type="InterPro" id="IPR003423">
    <property type="entry name" value="OMP_efflux"/>
</dbReference>
<reference evidence="3 4" key="1">
    <citation type="submission" date="2020-08" db="EMBL/GenBank/DDBJ databases">
        <title>Genomic Encyclopedia of Type Strains, Phase IV (KMG-IV): sequencing the most valuable type-strain genomes for metagenomic binning, comparative biology and taxonomic classification.</title>
        <authorList>
            <person name="Goeker M."/>
        </authorList>
    </citation>
    <scope>NUCLEOTIDE SEQUENCE [LARGE SCALE GENOMIC DNA]</scope>
    <source>
        <strain evidence="3 4">DSM 22975</strain>
    </source>
</reference>
<evidence type="ECO:0000313" key="3">
    <source>
        <dbReference type="EMBL" id="MBB6054584.1"/>
    </source>
</evidence>
<evidence type="ECO:0000313" key="4">
    <source>
        <dbReference type="Proteomes" id="UP000585721"/>
    </source>
</evidence>
<gene>
    <name evidence="3" type="ORF">HNR75_000449</name>
</gene>
<dbReference type="Pfam" id="PF02321">
    <property type="entry name" value="OEP"/>
    <property type="match status" value="2"/>
</dbReference>
<dbReference type="RefSeq" id="WP_188025375.1">
    <property type="nucleotide sequence ID" value="NZ_JACHGR010000001.1"/>
</dbReference>
<dbReference type="Proteomes" id="UP000585721">
    <property type="component" value="Unassembled WGS sequence"/>
</dbReference>
<dbReference type="PANTHER" id="PTHR30203:SF32">
    <property type="entry name" value="CATION EFFLUX SYSTEM PROTEIN CUSC"/>
    <property type="match status" value="1"/>
</dbReference>
<keyword evidence="2" id="KW-0732">Signal</keyword>
<dbReference type="GO" id="GO:0015562">
    <property type="term" value="F:efflux transmembrane transporter activity"/>
    <property type="evidence" value="ECO:0007669"/>
    <property type="project" value="InterPro"/>
</dbReference>
<comment type="caution">
    <text evidence="3">The sequence shown here is derived from an EMBL/GenBank/DDBJ whole genome shotgun (WGS) entry which is preliminary data.</text>
</comment>
<dbReference type="GO" id="GO:0009279">
    <property type="term" value="C:cell outer membrane"/>
    <property type="evidence" value="ECO:0007669"/>
    <property type="project" value="UniProtKB-SubCell"/>
</dbReference>
<dbReference type="PANTHER" id="PTHR30203">
    <property type="entry name" value="OUTER MEMBRANE CATION EFFLUX PROTEIN"/>
    <property type="match status" value="1"/>
</dbReference>
<keyword evidence="2" id="KW-0472">Membrane</keyword>
<dbReference type="InterPro" id="IPR010131">
    <property type="entry name" value="MdtP/NodT-like"/>
</dbReference>
<dbReference type="AlphaFoldDB" id="A0A841G616"/>
<keyword evidence="2" id="KW-0449">Lipoprotein</keyword>
<evidence type="ECO:0000256" key="2">
    <source>
        <dbReference type="RuleBase" id="RU362097"/>
    </source>
</evidence>
<keyword evidence="4" id="KW-1185">Reference proteome</keyword>
<keyword evidence="2" id="KW-0812">Transmembrane</keyword>
<proteinExistence type="inferred from homology"/>
<keyword evidence="2" id="KW-1134">Transmembrane beta strand</keyword>
<comment type="similarity">
    <text evidence="1 2">Belongs to the outer membrane factor (OMF) (TC 1.B.17) family.</text>
</comment>
<dbReference type="Gene3D" id="2.20.200.10">
    <property type="entry name" value="Outer membrane efflux proteins (OEP)"/>
    <property type="match status" value="1"/>
</dbReference>
<dbReference type="SUPFAM" id="SSF56954">
    <property type="entry name" value="Outer membrane efflux proteins (OEP)"/>
    <property type="match status" value="1"/>
</dbReference>
<name>A0A841G616_9GAMM</name>
<dbReference type="NCBIfam" id="TIGR01845">
    <property type="entry name" value="outer_NodT"/>
    <property type="match status" value="1"/>
</dbReference>
<accession>A0A841G616</accession>
<feature type="chain" id="PRO_5033111633" evidence="2">
    <location>
        <begin position="21"/>
        <end position="461"/>
    </location>
</feature>
<sequence>MIKRPLAFLVSLLLTGCSLAPDYQRPAAPIPASYETTAPTAAVHPADWQQVFTDPALQTLIDTALKNNRDLRVAVLNVEAYQAQYRIQRAAQLPTLTASGYQSRQRIPETYSGSADTISTTDSATVGISAYELDLFGRVQSLKDQALENYLAQEETQRSTQLSLIANVATAYMTLLADQDLLRLAEQTAKSYEQSYQLIDQRYQAGVSSSLDLSQSRSNLESVKASLAQYRRQVALDKNALRLLVGTDIPGGLSSGLPEQDLTLLSPLGADMPSTLLARRPDILAAEHALKAANANIGAARAAFFPTISLTANAGSMSSSLNKLFDGGSGTWLFQPSVSLPIFDWGSRDAQLDVAEIQKKIEVATYEKAIQTAFREVSDGLAAQDGYREQLQAQQALVDANKTYYELAQSRYEKGVDSYLTLLDAQRSLFSAEQGLVSTRLALLSNRVSLFKALGGGWQPK</sequence>
<feature type="signal peptide" evidence="2">
    <location>
        <begin position="1"/>
        <end position="20"/>
    </location>
</feature>
<keyword evidence="2" id="KW-0564">Palmitate</keyword>
<dbReference type="Gene3D" id="1.20.1600.10">
    <property type="entry name" value="Outer membrane efflux proteins (OEP)"/>
    <property type="match status" value="1"/>
</dbReference>
<dbReference type="EMBL" id="JACHGR010000001">
    <property type="protein sequence ID" value="MBB6054584.1"/>
    <property type="molecule type" value="Genomic_DNA"/>
</dbReference>
<protein>
    <submittedName>
        <fullName evidence="3">Multidrug efflux system outer membrane protein</fullName>
    </submittedName>
</protein>
<comment type="subcellular location">
    <subcellularLocation>
        <location evidence="2">Cell outer membrane</location>
        <topology evidence="2">Lipid-anchor</topology>
    </subcellularLocation>
</comment>